<feature type="region of interest" description="Disordered" evidence="2">
    <location>
        <begin position="122"/>
        <end position="148"/>
    </location>
</feature>
<dbReference type="PANTHER" id="PTHR30441">
    <property type="entry name" value="DUF748 DOMAIN-CONTAINING PROTEIN"/>
    <property type="match status" value="1"/>
</dbReference>
<dbReference type="EMBL" id="FLRB01000010">
    <property type="protein sequence ID" value="SBT20948.1"/>
    <property type="molecule type" value="Genomic_DNA"/>
</dbReference>
<keyword evidence="1" id="KW-0175">Coiled coil</keyword>
<dbReference type="OrthoDB" id="9766390at2"/>
<evidence type="ECO:0000313" key="6">
    <source>
        <dbReference type="EMBL" id="SBT20948.1"/>
    </source>
</evidence>
<dbReference type="GO" id="GO:0090313">
    <property type="term" value="P:regulation of protein targeting to membrane"/>
    <property type="evidence" value="ECO:0007669"/>
    <property type="project" value="TreeGrafter"/>
</dbReference>
<evidence type="ECO:0000313" key="8">
    <source>
        <dbReference type="Proteomes" id="UP000092871"/>
    </source>
</evidence>
<dbReference type="AlphaFoldDB" id="A0A1C3JW05"/>
<dbReference type="PANTHER" id="PTHR30441:SF4">
    <property type="entry name" value="PROTEIN ASMA"/>
    <property type="match status" value="1"/>
</dbReference>
<dbReference type="Proteomes" id="UP000092840">
    <property type="component" value="Unassembled WGS sequence"/>
</dbReference>
<evidence type="ECO:0000259" key="4">
    <source>
        <dbReference type="Pfam" id="PF05170"/>
    </source>
</evidence>
<organism evidence="5 8">
    <name type="scientific">Marinomonas gallaica</name>
    <dbReference type="NCBI Taxonomy" id="1806667"/>
    <lineage>
        <taxon>Bacteria</taxon>
        <taxon>Pseudomonadati</taxon>
        <taxon>Pseudomonadota</taxon>
        <taxon>Gammaproteobacteria</taxon>
        <taxon>Oceanospirillales</taxon>
        <taxon>Oceanospirillaceae</taxon>
        <taxon>Marinomonas</taxon>
    </lineage>
</organism>
<evidence type="ECO:0000256" key="1">
    <source>
        <dbReference type="SAM" id="Coils"/>
    </source>
</evidence>
<keyword evidence="7" id="KW-1185">Reference proteome</keyword>
<evidence type="ECO:0000256" key="3">
    <source>
        <dbReference type="SAM" id="Phobius"/>
    </source>
</evidence>
<evidence type="ECO:0000313" key="7">
    <source>
        <dbReference type="Proteomes" id="UP000092840"/>
    </source>
</evidence>
<gene>
    <name evidence="5" type="ORF">MGA5115_03421</name>
    <name evidence="6" type="ORF">MGA5116_01535</name>
</gene>
<dbReference type="RefSeq" id="WP_067038499.1">
    <property type="nucleotide sequence ID" value="NZ_FLRA01000031.1"/>
</dbReference>
<dbReference type="Proteomes" id="UP000092871">
    <property type="component" value="Unassembled WGS sequence"/>
</dbReference>
<dbReference type="GO" id="GO:0005886">
    <property type="term" value="C:plasma membrane"/>
    <property type="evidence" value="ECO:0007669"/>
    <property type="project" value="TreeGrafter"/>
</dbReference>
<reference evidence="5 8" key="1">
    <citation type="submission" date="2016-06" db="EMBL/GenBank/DDBJ databases">
        <authorList>
            <person name="Kjaerup R.B."/>
            <person name="Dalgaard T.S."/>
            <person name="Juul-Madsen H.R."/>
        </authorList>
    </citation>
    <scope>NUCLEOTIDE SEQUENCE [LARGE SCALE GENOMIC DNA]</scope>
    <source>
        <strain evidence="5 8">CECT 5115</strain>
    </source>
</reference>
<evidence type="ECO:0000256" key="2">
    <source>
        <dbReference type="SAM" id="MobiDB-lite"/>
    </source>
</evidence>
<dbReference type="InterPro" id="IPR052894">
    <property type="entry name" value="AsmA-related"/>
</dbReference>
<dbReference type="EMBL" id="FLRA01000031">
    <property type="protein sequence ID" value="SBT19259.1"/>
    <property type="molecule type" value="Genomic_DNA"/>
</dbReference>
<feature type="compositionally biased region" description="Polar residues" evidence="2">
    <location>
        <begin position="132"/>
        <end position="148"/>
    </location>
</feature>
<keyword evidence="3" id="KW-1133">Transmembrane helix</keyword>
<feature type="domain" description="AsmA" evidence="4">
    <location>
        <begin position="7"/>
        <end position="600"/>
    </location>
</feature>
<protein>
    <submittedName>
        <fullName evidence="5 6">Assembly protein</fullName>
    </submittedName>
</protein>
<sequence length="747" mass="80466">MVWVKRLGLLLVALIALIIAAVIYVVVFVDPNQFKGELQKLAKEKANVTLRMDGDIGWSIYPRIGLSLENFGIALANDPELMSFSKAEFGVQLMPLFQQRIEVDSVRLENLTANLKVDKDGNPNWQVEAAGNASSESSPANDTSTESASKSFTIPDIALDELALVNAHVIYEDERTGMRSDVVSNVTFTNVRLDEAWPMKMDAAVTQSNLDGSNAMTANVDFAADFTLFAERQSVSFANVELNTRVAGDSLPASPLKATLNVAQLDFDLPQENASLEGLKINTLGMDITGQVNAYQVLSAPEFDAVLDIAEFSPKSVLSQLNIELPEMADDNVLEKASVSITAQGSTDSIKAQPISINVDDTTIEANALLNLSPLNWDIAIAGSNLDVDRYLPPVKEAEAVSEGGTGMPASQGAASEQDLIPVELVRSLNGHVGIAFDDVKVKNLQLDKIELDTTQTNGKVRISPAQVHLYDGVAQLNAQLDVTGKTPEMTVTPSIESVEILPLLKDFMALEKIRGATNLAGDLSTRGNRIEDLISNLNGDLLVNITDGALLGTNYTKMVCKGIALARTETLNESAFQADTPFETMRIPAKIVNGEVSTPGLRMQSLTLGVTGDGVISLPTNSLNYETRVALVGSKLDGSCAVNQDVANIEFPIVCKGNFMDDAASLCRPDVKGFISAIAGKEIAEAKAAAKVKLDAEKARAQEKLDAEKARAKEKLDAEKARLDEKKDEAKQELEDKLKSKLKDLF</sequence>
<accession>A0A1C3JW05</accession>
<keyword evidence="3" id="KW-0472">Membrane</keyword>
<dbReference type="InterPro" id="IPR007844">
    <property type="entry name" value="AsmA"/>
</dbReference>
<feature type="transmembrane region" description="Helical" evidence="3">
    <location>
        <begin position="7"/>
        <end position="29"/>
    </location>
</feature>
<feature type="coiled-coil region" evidence="1">
    <location>
        <begin position="692"/>
        <end position="741"/>
    </location>
</feature>
<proteinExistence type="predicted"/>
<name>A0A1C3JW05_9GAMM</name>
<dbReference type="Pfam" id="PF05170">
    <property type="entry name" value="AsmA"/>
    <property type="match status" value="1"/>
</dbReference>
<evidence type="ECO:0000313" key="5">
    <source>
        <dbReference type="EMBL" id="SBT19259.1"/>
    </source>
</evidence>
<reference evidence="6 7" key="2">
    <citation type="submission" date="2016-06" db="EMBL/GenBank/DDBJ databases">
        <authorList>
            <person name="Rodrigo-Torres L."/>
            <person name="Arahal D.R."/>
        </authorList>
    </citation>
    <scope>NUCLEOTIDE SEQUENCE [LARGE SCALE GENOMIC DNA]</scope>
    <source>
        <strain evidence="6 7">CECT 5116</strain>
    </source>
</reference>
<keyword evidence="3" id="KW-0812">Transmembrane</keyword>